<dbReference type="Proteomes" id="UP000288716">
    <property type="component" value="Unassembled WGS sequence"/>
</dbReference>
<dbReference type="SUPFAM" id="SSF81383">
    <property type="entry name" value="F-box domain"/>
    <property type="match status" value="1"/>
</dbReference>
<dbReference type="PANTHER" id="PTHR15933:SF20">
    <property type="entry name" value="F-BOX DOMAIN-CONTAINING PROTEIN"/>
    <property type="match status" value="1"/>
</dbReference>
<feature type="non-terminal residue" evidence="2">
    <location>
        <position position="1"/>
    </location>
</feature>
<accession>A0A443S620</accession>
<dbReference type="VEuPathDB" id="VectorBase:LDEU009044"/>
<dbReference type="SMART" id="SM00256">
    <property type="entry name" value="FBOX"/>
    <property type="match status" value="1"/>
</dbReference>
<organism evidence="2 3">
    <name type="scientific">Leptotrombidium deliense</name>
    <dbReference type="NCBI Taxonomy" id="299467"/>
    <lineage>
        <taxon>Eukaryota</taxon>
        <taxon>Metazoa</taxon>
        <taxon>Ecdysozoa</taxon>
        <taxon>Arthropoda</taxon>
        <taxon>Chelicerata</taxon>
        <taxon>Arachnida</taxon>
        <taxon>Acari</taxon>
        <taxon>Acariformes</taxon>
        <taxon>Trombidiformes</taxon>
        <taxon>Prostigmata</taxon>
        <taxon>Anystina</taxon>
        <taxon>Parasitengona</taxon>
        <taxon>Trombiculoidea</taxon>
        <taxon>Trombiculidae</taxon>
        <taxon>Leptotrombidium</taxon>
    </lineage>
</organism>
<evidence type="ECO:0000313" key="2">
    <source>
        <dbReference type="EMBL" id="RWS22996.1"/>
    </source>
</evidence>
<dbReference type="InterPro" id="IPR001810">
    <property type="entry name" value="F-box_dom"/>
</dbReference>
<dbReference type="AlphaFoldDB" id="A0A443S620"/>
<dbReference type="InterPro" id="IPR036047">
    <property type="entry name" value="F-box-like_dom_sf"/>
</dbReference>
<dbReference type="Gene3D" id="1.20.1280.50">
    <property type="match status" value="1"/>
</dbReference>
<feature type="domain" description="F-box" evidence="1">
    <location>
        <begin position="17"/>
        <end position="71"/>
    </location>
</feature>
<dbReference type="EMBL" id="NCKV01007370">
    <property type="protein sequence ID" value="RWS22996.1"/>
    <property type="molecule type" value="Genomic_DNA"/>
</dbReference>
<comment type="caution">
    <text evidence="2">The sequence shown here is derived from an EMBL/GenBank/DDBJ whole genome shotgun (WGS) entry which is preliminary data.</text>
</comment>
<evidence type="ECO:0000313" key="3">
    <source>
        <dbReference type="Proteomes" id="UP000288716"/>
    </source>
</evidence>
<dbReference type="InterPro" id="IPR031890">
    <property type="entry name" value="Fbxo30/Fbxo40"/>
</dbReference>
<evidence type="ECO:0000259" key="1">
    <source>
        <dbReference type="PROSITE" id="PS50181"/>
    </source>
</evidence>
<dbReference type="GO" id="GO:0061630">
    <property type="term" value="F:ubiquitin protein ligase activity"/>
    <property type="evidence" value="ECO:0007669"/>
    <property type="project" value="InterPro"/>
</dbReference>
<gene>
    <name evidence="2" type="ORF">B4U80_13975</name>
</gene>
<dbReference type="OrthoDB" id="5918172at2759"/>
<sequence length="140" mass="16325">SFGLVVDNNTECLKDKNIDFENLPFEVLYEICKSLDGFSLNNLSLTCKRLRNVCSALLENRGLVVLQWEKKVSEEGSKWHIGYKRWFFSTCFTSVDKWIIDGNERVLNHLQSCAHFERVLKTEPFKLPHAVNTRESKKKL</sequence>
<dbReference type="PANTHER" id="PTHR15933">
    <property type="entry name" value="PROTEIN CBG16327"/>
    <property type="match status" value="1"/>
</dbReference>
<dbReference type="Pfam" id="PF15966">
    <property type="entry name" value="F-box_4"/>
    <property type="match status" value="1"/>
</dbReference>
<proteinExistence type="predicted"/>
<dbReference type="STRING" id="299467.A0A443S620"/>
<reference evidence="2 3" key="1">
    <citation type="journal article" date="2018" name="Gigascience">
        <title>Genomes of trombidid mites reveal novel predicted allergens and laterally-transferred genes associated with secondary metabolism.</title>
        <authorList>
            <person name="Dong X."/>
            <person name="Chaisiri K."/>
            <person name="Xia D."/>
            <person name="Armstrong S.D."/>
            <person name="Fang Y."/>
            <person name="Donnelly M.J."/>
            <person name="Kadowaki T."/>
            <person name="McGarry J.W."/>
            <person name="Darby A.C."/>
            <person name="Makepeace B.L."/>
        </authorList>
    </citation>
    <scope>NUCLEOTIDE SEQUENCE [LARGE SCALE GENOMIC DNA]</scope>
    <source>
        <strain evidence="2">UoL-UT</strain>
    </source>
</reference>
<keyword evidence="3" id="KW-1185">Reference proteome</keyword>
<name>A0A443S620_9ACAR</name>
<protein>
    <submittedName>
        <fullName evidence="2">F-box only protein 30-like protein</fullName>
    </submittedName>
</protein>
<dbReference type="PROSITE" id="PS50181">
    <property type="entry name" value="FBOX"/>
    <property type="match status" value="1"/>
</dbReference>